<evidence type="ECO:0000313" key="5">
    <source>
        <dbReference type="Proteomes" id="UP000248926"/>
    </source>
</evidence>
<dbReference type="PANTHER" id="PTHR46268:SF15">
    <property type="entry name" value="UNIVERSAL STRESS PROTEIN HP_0031"/>
    <property type="match status" value="1"/>
</dbReference>
<dbReference type="AlphaFoldDB" id="A0A328P251"/>
<protein>
    <recommendedName>
        <fullName evidence="6">Universal stress protein UspA</fullName>
    </recommendedName>
</protein>
<dbReference type="CDD" id="cd12108">
    <property type="entry name" value="Hr-like"/>
    <property type="match status" value="1"/>
</dbReference>
<proteinExistence type="inferred from homology"/>
<dbReference type="OrthoDB" id="5795499at2"/>
<dbReference type="Proteomes" id="UP000248926">
    <property type="component" value="Unassembled WGS sequence"/>
</dbReference>
<dbReference type="SUPFAM" id="SSF52402">
    <property type="entry name" value="Adenine nucleotide alpha hydrolases-like"/>
    <property type="match status" value="1"/>
</dbReference>
<sequence>MYRHLLVPLDDSDRAIETVNKAVNLARTLGARVSFLHVHDHHDAPIDGAAMPSGYAATHHERALALLTKAEAAARALGVPCDSVILEGPRPHEVILDTARKTGCDLIFMAPHSRKGARGEALGSQTVQVLTAGETPVLVSAAQDADVAHPMVDLIRGEHRALAAVLHAWLHLLNNTTPQDSTTVIELMRAMAHYIIKFPLALHRPSEHDYLFFVLRGRTAVVHAELDELERQHERERAMAETLGDEVEHYALGQATLGQLRDAVETYAHFMWEHMGRVEGVVLPAAQRYLSEVDWNEIQATATRPGSFRANAAAQAAYRQLFARIAHLAPP</sequence>
<dbReference type="Gene3D" id="3.40.50.620">
    <property type="entry name" value="HUPs"/>
    <property type="match status" value="1"/>
</dbReference>
<feature type="domain" description="UspA" evidence="2">
    <location>
        <begin position="1"/>
        <end position="139"/>
    </location>
</feature>
<evidence type="ECO:0000256" key="1">
    <source>
        <dbReference type="ARBA" id="ARBA00008791"/>
    </source>
</evidence>
<dbReference type="Pfam" id="PF00582">
    <property type="entry name" value="Usp"/>
    <property type="match status" value="1"/>
</dbReference>
<reference evidence="4 5" key="1">
    <citation type="journal article" date="2018" name="Genet. Mol. Biol.">
        <title>The genome sequence of Dyella jiangningensis FCAV SCS01 from a lignocellulose-decomposing microbial consortium metagenome reveals potential for biotechnological applications.</title>
        <authorList>
            <person name="Desiderato J.G."/>
            <person name="Alvarenga D.O."/>
            <person name="Constancio M.T.L."/>
            <person name="Alves L.M.C."/>
            <person name="Varani A.M."/>
        </authorList>
    </citation>
    <scope>NUCLEOTIDE SEQUENCE [LARGE SCALE GENOMIC DNA]</scope>
    <source>
        <strain evidence="4 5">FCAV SCS01</strain>
    </source>
</reference>
<evidence type="ECO:0000259" key="3">
    <source>
        <dbReference type="Pfam" id="PF01814"/>
    </source>
</evidence>
<dbReference type="RefSeq" id="WP_111983191.1">
    <property type="nucleotide sequence ID" value="NZ_NFZS01000002.1"/>
</dbReference>
<dbReference type="InterPro" id="IPR012312">
    <property type="entry name" value="Hemerythrin-like"/>
</dbReference>
<dbReference type="Gene3D" id="1.20.120.520">
    <property type="entry name" value="nmb1532 protein domain like"/>
    <property type="match status" value="1"/>
</dbReference>
<dbReference type="InterPro" id="IPR014729">
    <property type="entry name" value="Rossmann-like_a/b/a_fold"/>
</dbReference>
<evidence type="ECO:0000313" key="4">
    <source>
        <dbReference type="EMBL" id="RAO76247.1"/>
    </source>
</evidence>
<dbReference type="InterPro" id="IPR006015">
    <property type="entry name" value="Universal_stress_UspA"/>
</dbReference>
<comment type="similarity">
    <text evidence="1">Belongs to the universal stress protein A family.</text>
</comment>
<name>A0A328P251_9GAMM</name>
<accession>A0A328P251</accession>
<dbReference type="Pfam" id="PF01814">
    <property type="entry name" value="Hemerythrin"/>
    <property type="match status" value="1"/>
</dbReference>
<keyword evidence="5" id="KW-1185">Reference proteome</keyword>
<evidence type="ECO:0000259" key="2">
    <source>
        <dbReference type="Pfam" id="PF00582"/>
    </source>
</evidence>
<dbReference type="CDD" id="cd00293">
    <property type="entry name" value="USP-like"/>
    <property type="match status" value="1"/>
</dbReference>
<dbReference type="EMBL" id="NFZS01000002">
    <property type="protein sequence ID" value="RAO76247.1"/>
    <property type="molecule type" value="Genomic_DNA"/>
</dbReference>
<dbReference type="InterPro" id="IPR006016">
    <property type="entry name" value="UspA"/>
</dbReference>
<comment type="caution">
    <text evidence="4">The sequence shown here is derived from an EMBL/GenBank/DDBJ whole genome shotgun (WGS) entry which is preliminary data.</text>
</comment>
<dbReference type="PRINTS" id="PR01438">
    <property type="entry name" value="UNVRSLSTRESS"/>
</dbReference>
<organism evidence="4 5">
    <name type="scientific">Dyella jiangningensis</name>
    <dbReference type="NCBI Taxonomy" id="1379159"/>
    <lineage>
        <taxon>Bacteria</taxon>
        <taxon>Pseudomonadati</taxon>
        <taxon>Pseudomonadota</taxon>
        <taxon>Gammaproteobacteria</taxon>
        <taxon>Lysobacterales</taxon>
        <taxon>Rhodanobacteraceae</taxon>
        <taxon>Dyella</taxon>
    </lineage>
</organism>
<gene>
    <name evidence="4" type="ORF">CA260_11175</name>
</gene>
<evidence type="ECO:0008006" key="6">
    <source>
        <dbReference type="Google" id="ProtNLM"/>
    </source>
</evidence>
<dbReference type="PANTHER" id="PTHR46268">
    <property type="entry name" value="STRESS RESPONSE PROTEIN NHAX"/>
    <property type="match status" value="1"/>
</dbReference>
<feature type="domain" description="Hemerythrin-like" evidence="3">
    <location>
        <begin position="151"/>
        <end position="286"/>
    </location>
</feature>